<reference evidence="5" key="1">
    <citation type="submission" date="2016-10" db="EMBL/GenBank/DDBJ databases">
        <authorList>
            <person name="Varghese N."/>
            <person name="Submissions S."/>
        </authorList>
    </citation>
    <scope>NUCLEOTIDE SEQUENCE [LARGE SCALE GENOMIC DNA]</scope>
    <source>
        <strain evidence="5">LMG 24000</strain>
    </source>
</reference>
<dbReference type="AlphaFoldDB" id="A0A1H4C868"/>
<dbReference type="Pfam" id="PF13649">
    <property type="entry name" value="Methyltransf_25"/>
    <property type="match status" value="1"/>
</dbReference>
<dbReference type="STRING" id="83784.SAMN05192564_102154"/>
<protein>
    <submittedName>
        <fullName evidence="4">Ubiquinone/menaquinone biosynthesis C-methylase UbiE</fullName>
    </submittedName>
</protein>
<organism evidence="4 5">
    <name type="scientific">Paraburkholderia sartisoli</name>
    <dbReference type="NCBI Taxonomy" id="83784"/>
    <lineage>
        <taxon>Bacteria</taxon>
        <taxon>Pseudomonadati</taxon>
        <taxon>Pseudomonadota</taxon>
        <taxon>Betaproteobacteria</taxon>
        <taxon>Burkholderiales</taxon>
        <taxon>Burkholderiaceae</taxon>
        <taxon>Paraburkholderia</taxon>
    </lineage>
</organism>
<feature type="domain" description="Methyltransferase" evidence="3">
    <location>
        <begin position="50"/>
        <end position="142"/>
    </location>
</feature>
<proteinExistence type="predicted"/>
<dbReference type="GO" id="GO:0008168">
    <property type="term" value="F:methyltransferase activity"/>
    <property type="evidence" value="ECO:0007669"/>
    <property type="project" value="UniProtKB-KW"/>
</dbReference>
<evidence type="ECO:0000256" key="1">
    <source>
        <dbReference type="ARBA" id="ARBA00022603"/>
    </source>
</evidence>
<dbReference type="Gene3D" id="3.40.50.150">
    <property type="entry name" value="Vaccinia Virus protein VP39"/>
    <property type="match status" value="1"/>
</dbReference>
<gene>
    <name evidence="4" type="ORF">SAMN05192564_102154</name>
</gene>
<evidence type="ECO:0000313" key="5">
    <source>
        <dbReference type="Proteomes" id="UP000198638"/>
    </source>
</evidence>
<dbReference type="CDD" id="cd02440">
    <property type="entry name" value="AdoMet_MTases"/>
    <property type="match status" value="1"/>
</dbReference>
<dbReference type="EMBL" id="FNRQ01000002">
    <property type="protein sequence ID" value="SEA56272.1"/>
    <property type="molecule type" value="Genomic_DNA"/>
</dbReference>
<dbReference type="Proteomes" id="UP000198638">
    <property type="component" value="Unassembled WGS sequence"/>
</dbReference>
<name>A0A1H4C868_9BURK</name>
<evidence type="ECO:0000313" key="4">
    <source>
        <dbReference type="EMBL" id="SEA56272.1"/>
    </source>
</evidence>
<keyword evidence="5" id="KW-1185">Reference proteome</keyword>
<dbReference type="SUPFAM" id="SSF53335">
    <property type="entry name" value="S-adenosyl-L-methionine-dependent methyltransferases"/>
    <property type="match status" value="1"/>
</dbReference>
<evidence type="ECO:0000259" key="3">
    <source>
        <dbReference type="Pfam" id="PF13649"/>
    </source>
</evidence>
<dbReference type="InterPro" id="IPR029063">
    <property type="entry name" value="SAM-dependent_MTases_sf"/>
</dbReference>
<dbReference type="PANTHER" id="PTHR43861:SF1">
    <property type="entry name" value="TRANS-ACONITATE 2-METHYLTRANSFERASE"/>
    <property type="match status" value="1"/>
</dbReference>
<dbReference type="PANTHER" id="PTHR43861">
    <property type="entry name" value="TRANS-ACONITATE 2-METHYLTRANSFERASE-RELATED"/>
    <property type="match status" value="1"/>
</dbReference>
<keyword evidence="1 4" id="KW-0489">Methyltransferase</keyword>
<dbReference type="InterPro" id="IPR041698">
    <property type="entry name" value="Methyltransf_25"/>
</dbReference>
<dbReference type="OrthoDB" id="9811589at2"/>
<accession>A0A1H4C868</accession>
<dbReference type="GO" id="GO:0032259">
    <property type="term" value="P:methylation"/>
    <property type="evidence" value="ECO:0007669"/>
    <property type="project" value="UniProtKB-KW"/>
</dbReference>
<sequence>MAPCRYHPAMTAPNLHGDPRLVDLYDALNPAAADTAFYLHLAHSLDAARVLDIGCGTGLLACALAGQGHDVTGIDPSAAMLAVARSRAGGERVRWIQGDAHAARSIDADLAVMTGHVAQVFIDDASWRQTLSAAYDALRPGGCLAFESRNPACAPWRPWTPEASRRRVESQKYGRVDVWHRVVDVTDECVRFATHYRFERDDEEIVAESELRFRSQAALACTLRDAGFVSVTWYGGWSREPVDAASRELVVVAMRD</sequence>
<keyword evidence="4" id="KW-0830">Ubiquinone</keyword>
<keyword evidence="2" id="KW-0808">Transferase</keyword>
<evidence type="ECO:0000256" key="2">
    <source>
        <dbReference type="ARBA" id="ARBA00022679"/>
    </source>
</evidence>